<dbReference type="InterPro" id="IPR011059">
    <property type="entry name" value="Metal-dep_hydrolase_composite"/>
</dbReference>
<evidence type="ECO:0000256" key="5">
    <source>
        <dbReference type="ARBA" id="ARBA00011881"/>
    </source>
</evidence>
<feature type="domain" description="Amidohydrolase-related" evidence="10">
    <location>
        <begin position="50"/>
        <end position="438"/>
    </location>
</feature>
<evidence type="ECO:0000256" key="2">
    <source>
        <dbReference type="ARBA" id="ARBA00004968"/>
    </source>
</evidence>
<reference evidence="12 13" key="1">
    <citation type="submission" date="2018-12" db="EMBL/GenBank/DDBJ databases">
        <authorList>
            <person name="Sun L."/>
            <person name="Chen Z."/>
        </authorList>
    </citation>
    <scope>NUCLEOTIDE SEQUENCE [LARGE SCALE GENOMIC DNA]</scope>
    <source>
        <strain evidence="12 13">LMG 29736</strain>
    </source>
</reference>
<dbReference type="Gene3D" id="3.20.20.140">
    <property type="entry name" value="Metal-dependent hydrolases"/>
    <property type="match status" value="1"/>
</dbReference>
<accession>A0A429X0W8</accession>
<dbReference type="InterPro" id="IPR050138">
    <property type="entry name" value="DHOase/Allantoinase_Hydrolase"/>
</dbReference>
<evidence type="ECO:0000313" key="12">
    <source>
        <dbReference type="EMBL" id="RST57139.1"/>
    </source>
</evidence>
<comment type="subunit">
    <text evidence="5">Homotetramer.</text>
</comment>
<evidence type="ECO:0000256" key="8">
    <source>
        <dbReference type="ARBA" id="ARBA00022801"/>
    </source>
</evidence>
<keyword evidence="9" id="KW-0862">Zinc</keyword>
<evidence type="ECO:0000313" key="11">
    <source>
        <dbReference type="EMBL" id="GIN98847.1"/>
    </source>
</evidence>
<comment type="caution">
    <text evidence="12">The sequence shown here is derived from an EMBL/GenBank/DDBJ whole genome shotgun (WGS) entry which is preliminary data.</text>
</comment>
<dbReference type="InterPro" id="IPR006680">
    <property type="entry name" value="Amidohydro-rel"/>
</dbReference>
<evidence type="ECO:0000256" key="9">
    <source>
        <dbReference type="ARBA" id="ARBA00022833"/>
    </source>
</evidence>
<dbReference type="GO" id="GO:0005737">
    <property type="term" value="C:cytoplasm"/>
    <property type="evidence" value="ECO:0007669"/>
    <property type="project" value="TreeGrafter"/>
</dbReference>
<gene>
    <name evidence="12" type="primary">allB</name>
    <name evidence="12" type="ORF">D5F11_024190</name>
    <name evidence="11" type="ORF">J6TS1_47170</name>
</gene>
<dbReference type="PANTHER" id="PTHR43668:SF2">
    <property type="entry name" value="ALLANTOINASE"/>
    <property type="match status" value="1"/>
</dbReference>
<dbReference type="GO" id="GO:0004038">
    <property type="term" value="F:allantoinase activity"/>
    <property type="evidence" value="ECO:0007669"/>
    <property type="project" value="UniProtKB-EC"/>
</dbReference>
<dbReference type="PANTHER" id="PTHR43668">
    <property type="entry name" value="ALLANTOINASE"/>
    <property type="match status" value="1"/>
</dbReference>
<dbReference type="Proteomes" id="UP000287296">
    <property type="component" value="Unassembled WGS sequence"/>
</dbReference>
<dbReference type="InterPro" id="IPR017593">
    <property type="entry name" value="Allantoinase"/>
</dbReference>
<dbReference type="EMBL" id="QYTW02000041">
    <property type="protein sequence ID" value="RST57139.1"/>
    <property type="molecule type" value="Genomic_DNA"/>
</dbReference>
<dbReference type="NCBIfam" id="TIGR03178">
    <property type="entry name" value="allantoinase"/>
    <property type="match status" value="1"/>
</dbReference>
<comment type="pathway">
    <text evidence="2">Nitrogen metabolism; (S)-allantoin degradation; allantoate from (S)-allantoin: step 1/1.</text>
</comment>
<dbReference type="EMBL" id="BORJ01000017">
    <property type="protein sequence ID" value="GIN98847.1"/>
    <property type="molecule type" value="Genomic_DNA"/>
</dbReference>
<proteinExistence type="inferred from homology"/>
<dbReference type="GO" id="GO:0000256">
    <property type="term" value="P:allantoin catabolic process"/>
    <property type="evidence" value="ECO:0007669"/>
    <property type="project" value="InterPro"/>
</dbReference>
<evidence type="ECO:0000256" key="7">
    <source>
        <dbReference type="ARBA" id="ARBA00022723"/>
    </source>
</evidence>
<dbReference type="GO" id="GO:0050897">
    <property type="term" value="F:cobalt ion binding"/>
    <property type="evidence" value="ECO:0007669"/>
    <property type="project" value="InterPro"/>
</dbReference>
<dbReference type="SUPFAM" id="SSF51556">
    <property type="entry name" value="Metallo-dependent hydrolases"/>
    <property type="match status" value="1"/>
</dbReference>
<dbReference type="OrthoDB" id="9765462at2"/>
<evidence type="ECO:0000313" key="13">
    <source>
        <dbReference type="Proteomes" id="UP000287296"/>
    </source>
</evidence>
<keyword evidence="8 12" id="KW-0378">Hydrolase</keyword>
<comment type="similarity">
    <text evidence="3">Belongs to the metallo-dependent hydrolases superfamily. Hydantoinase/dihydropyrimidinase family.</text>
</comment>
<evidence type="ECO:0000256" key="4">
    <source>
        <dbReference type="ARBA" id="ARBA00010368"/>
    </source>
</evidence>
<evidence type="ECO:0000313" key="14">
    <source>
        <dbReference type="Proteomes" id="UP000680670"/>
    </source>
</evidence>
<keyword evidence="7" id="KW-0479">Metal-binding</keyword>
<protein>
    <recommendedName>
        <fullName evidence="6">allantoinase</fullName>
        <ecNumber evidence="6">3.5.2.5</ecNumber>
    </recommendedName>
</protein>
<comment type="similarity">
    <text evidence="4">Belongs to the metallo-dependent hydrolases superfamily. Allantoinase family.</text>
</comment>
<name>A0A429X0W8_SIMTE</name>
<dbReference type="GO" id="GO:0008270">
    <property type="term" value="F:zinc ion binding"/>
    <property type="evidence" value="ECO:0007669"/>
    <property type="project" value="InterPro"/>
</dbReference>
<dbReference type="SUPFAM" id="SSF51338">
    <property type="entry name" value="Composite domain of metallo-dependent hydrolases"/>
    <property type="match status" value="1"/>
</dbReference>
<dbReference type="NCBIfam" id="TIGR00857">
    <property type="entry name" value="pyrC_multi"/>
    <property type="match status" value="1"/>
</dbReference>
<dbReference type="EC" id="3.5.2.5" evidence="6"/>
<dbReference type="GO" id="GO:0006145">
    <property type="term" value="P:purine nucleobase catabolic process"/>
    <property type="evidence" value="ECO:0007669"/>
    <property type="project" value="TreeGrafter"/>
</dbReference>
<comment type="cofactor">
    <cofactor evidence="1">
        <name>Zn(2+)</name>
        <dbReference type="ChEBI" id="CHEBI:29105"/>
    </cofactor>
</comment>
<sequence length="497" mass="54854">MDLILKNALIPQGDRKVKTNILVDNGKIVGFISALNGLSADRVIDMKENLVVPGCIDPHTHFMDPGFTHRETFTTGTRSAAAGGVTTHIDMPCCSKPSVRDAESFHKKLAPLKDQAYIDFAFWGGMTGEDVREGLLDNIQPQIDEGVVAFKVYMTPSVPTFPKVSDAEMLEIFSHIAPTGMPIGVHAENYDICTFYSEKLKKEGRLDGPAWAEARMALAEKAAIQLIISFAEATGARVHVVHMSTKEGVELVREAKKRGVKVTAETCPHYLMLNAEDSMSERGTFAKIAPPLREKEDNIVHWQALADGTIDFVGTDHAPYEIPTEKDAQDSTIWNSFPGIPGVETMVPILVSEGLNKGRLSLSRFVEVTSRNAAIHFGIYPKKGAMEIGSDADFTVIDLEREYTIDEQKTESMAKYNPLHGLKLKGKPIQTIVRGQVVYDEDNGGITGAAGYGQFVNRQSIQSLERVIKYETYEERAKEAEASPRIEKALRRDLITN</sequence>
<evidence type="ECO:0000256" key="6">
    <source>
        <dbReference type="ARBA" id="ARBA00012863"/>
    </source>
</evidence>
<evidence type="ECO:0000259" key="10">
    <source>
        <dbReference type="Pfam" id="PF01979"/>
    </source>
</evidence>
<reference evidence="11 14" key="2">
    <citation type="submission" date="2021-03" db="EMBL/GenBank/DDBJ databases">
        <title>Antimicrobial resistance genes in bacteria isolated from Japanese honey, and their potential for conferring macrolide and lincosamide resistance in the American foulbrood pathogen Paenibacillus larvae.</title>
        <authorList>
            <person name="Okamoto M."/>
            <person name="Kumagai M."/>
            <person name="Kanamori H."/>
            <person name="Takamatsu D."/>
        </authorList>
    </citation>
    <scope>NUCLEOTIDE SEQUENCE [LARGE SCALE GENOMIC DNA]</scope>
    <source>
        <strain evidence="11 14">J6TS1</strain>
    </source>
</reference>
<evidence type="ECO:0000256" key="1">
    <source>
        <dbReference type="ARBA" id="ARBA00001947"/>
    </source>
</evidence>
<dbReference type="FunFam" id="3.20.20.140:FF:000174">
    <property type="entry name" value="Dihydropyrimidinase-related protein 2"/>
    <property type="match status" value="1"/>
</dbReference>
<dbReference type="Pfam" id="PF01979">
    <property type="entry name" value="Amidohydro_1"/>
    <property type="match status" value="1"/>
</dbReference>
<dbReference type="RefSeq" id="WP_120118719.1">
    <property type="nucleotide sequence ID" value="NZ_BORI01000019.1"/>
</dbReference>
<dbReference type="Proteomes" id="UP000680670">
    <property type="component" value="Unassembled WGS sequence"/>
</dbReference>
<dbReference type="Gene3D" id="2.30.40.10">
    <property type="entry name" value="Urease, subunit C, domain 1"/>
    <property type="match status" value="1"/>
</dbReference>
<evidence type="ECO:0000256" key="3">
    <source>
        <dbReference type="ARBA" id="ARBA00008829"/>
    </source>
</evidence>
<organism evidence="12 13">
    <name type="scientific">Siminovitchia terrae</name>
    <name type="common">Bacillus terrae</name>
    <dbReference type="NCBI Taxonomy" id="1914933"/>
    <lineage>
        <taxon>Bacteria</taxon>
        <taxon>Bacillati</taxon>
        <taxon>Bacillota</taxon>
        <taxon>Bacilli</taxon>
        <taxon>Bacillales</taxon>
        <taxon>Bacillaceae</taxon>
        <taxon>Siminovitchia</taxon>
    </lineage>
</organism>
<dbReference type="InterPro" id="IPR032466">
    <property type="entry name" value="Metal_Hydrolase"/>
</dbReference>
<dbReference type="AlphaFoldDB" id="A0A429X0W8"/>
<keyword evidence="14" id="KW-1185">Reference proteome</keyword>